<evidence type="ECO:0000313" key="1">
    <source>
        <dbReference type="EMBL" id="ADJ16667.1"/>
    </source>
</evidence>
<protein>
    <submittedName>
        <fullName evidence="1">Uncharacterized protein</fullName>
    </submittedName>
</protein>
<reference evidence="1 2" key="1">
    <citation type="journal article" date="2010" name="J. Bacteriol.">
        <title>Complete genome sequence of Halalkalicoccus jeotgali B3(T), an extremely halophilic archaeon.</title>
        <authorList>
            <person name="Roh S.W."/>
            <person name="Nam Y.D."/>
            <person name="Nam S.H."/>
            <person name="Choi S.H."/>
            <person name="Park H.S."/>
            <person name="Bae J.W."/>
        </authorList>
    </citation>
    <scope>NUCLEOTIDE SEQUENCE [LARGE SCALE GENOMIC DNA]</scope>
    <source>
        <strain evidence="2">DSM 18796 / CECT 7217 / JCM 14584 / KCTC 4019 / B3</strain>
        <plasmid evidence="2">1</plasmid>
    </source>
</reference>
<sequence>MKREITKDIVLAGHPYALELADRLPFAIELPGINGGLEHPIELALFAVATNVLAKARLQTCYFVGREDILRNNISLLLVLLELFIS</sequence>
<gene>
    <name evidence="1" type="ordered locus">HacjB3_16586</name>
</gene>
<dbReference type="HOGENOM" id="CLU_2490337_0_0_2"/>
<proteinExistence type="predicted"/>
<dbReference type="Proteomes" id="UP000000390">
    <property type="component" value="Plasmid 1"/>
</dbReference>
<dbReference type="EMBL" id="CP002063">
    <property type="protein sequence ID" value="ADJ16667.1"/>
    <property type="molecule type" value="Genomic_DNA"/>
</dbReference>
<accession>D8JBL4</accession>
<dbReference type="AlphaFoldDB" id="D8JBL4"/>
<keyword evidence="1" id="KW-0614">Plasmid</keyword>
<evidence type="ECO:0000313" key="2">
    <source>
        <dbReference type="Proteomes" id="UP000000390"/>
    </source>
</evidence>
<organism evidence="1 2">
    <name type="scientific">Halalkalicoccus jeotgali (strain DSM 18796 / CECT 7217 / JCM 14584 / KCTC 4019 / B3)</name>
    <dbReference type="NCBI Taxonomy" id="795797"/>
    <lineage>
        <taxon>Archaea</taxon>
        <taxon>Methanobacteriati</taxon>
        <taxon>Methanobacteriota</taxon>
        <taxon>Stenosarchaea group</taxon>
        <taxon>Halobacteria</taxon>
        <taxon>Halobacteriales</taxon>
        <taxon>Halococcaceae</taxon>
        <taxon>Halalkalicoccus</taxon>
    </lineage>
</organism>
<geneLocation type="plasmid" evidence="1 2">
    <name>1</name>
</geneLocation>
<name>D8JBL4_HALJB</name>
<dbReference type="KEGG" id="hje:HacjB3_16586"/>